<evidence type="ECO:0000313" key="3">
    <source>
        <dbReference type="EMBL" id="KRK81248.1"/>
    </source>
</evidence>
<protein>
    <recommendedName>
        <fullName evidence="5">Restriction endonuclease</fullName>
    </recommendedName>
</protein>
<sequence>MSKIEDAVQILKDVEFSTNISTKSMAARFILAATRMQPDGDWQLASNEWIRIHDALVFLNKYYGFSFKENTRESLRKSGPKLMESVGLAEYKNMLATNSGKFSWRLSSDFFEVIKSFGTDQYENRIKVFKNEHGTRVQLIRDARQKTMLNIKFDDHRFQLTPGKHNELHKAILEKFAPIFAPNAELLYVGDTAKKDLLFQHDKITELGFPMNMHDVIPDIILYDSQREWMFLIEAVSTVGPMSFERVKRIKDEYTGKAGLVFVTAFRDWKTYRKFVGKIAWETEIWISDFPDHMIHMNGDRFMGPY</sequence>
<accession>A0A0R1KCR1</accession>
<dbReference type="Gene3D" id="1.10.10.1820">
    <property type="entry name" value="BsuBI/PstI restriction endonuclease-like"/>
    <property type="match status" value="1"/>
</dbReference>
<dbReference type="InterPro" id="IPR041963">
    <property type="entry name" value="BsuBI/PstI_C_sf"/>
</dbReference>
<dbReference type="Pfam" id="PF17728">
    <property type="entry name" value="BsuBI_PstI_RE_N"/>
    <property type="match status" value="1"/>
</dbReference>
<reference evidence="3 4" key="1">
    <citation type="journal article" date="2015" name="Genome Announc.">
        <title>Expanding the biotechnology potential of lactobacilli through comparative genomics of 213 strains and associated genera.</title>
        <authorList>
            <person name="Sun Z."/>
            <person name="Harris H.M."/>
            <person name="McCann A."/>
            <person name="Guo C."/>
            <person name="Argimon S."/>
            <person name="Zhang W."/>
            <person name="Yang X."/>
            <person name="Jeffery I.B."/>
            <person name="Cooney J.C."/>
            <person name="Kagawa T.F."/>
            <person name="Liu W."/>
            <person name="Song Y."/>
            <person name="Salvetti E."/>
            <person name="Wrobel A."/>
            <person name="Rasinkangas P."/>
            <person name="Parkhill J."/>
            <person name="Rea M.C."/>
            <person name="O'Sullivan O."/>
            <person name="Ritari J."/>
            <person name="Douillard F.P."/>
            <person name="Paul Ross R."/>
            <person name="Yang R."/>
            <person name="Briner A.E."/>
            <person name="Felis G.E."/>
            <person name="de Vos W.M."/>
            <person name="Barrangou R."/>
            <person name="Klaenhammer T.R."/>
            <person name="Caufield P.W."/>
            <person name="Cui Y."/>
            <person name="Zhang H."/>
            <person name="O'Toole P.W."/>
        </authorList>
    </citation>
    <scope>NUCLEOTIDE SEQUENCE [LARGE SCALE GENOMIC DNA]</scope>
    <source>
        <strain evidence="3 4">DSM 19682</strain>
    </source>
</reference>
<evidence type="ECO:0008006" key="5">
    <source>
        <dbReference type="Google" id="ProtNLM"/>
    </source>
</evidence>
<dbReference type="STRING" id="1423775.FD03_GL000840"/>
<dbReference type="InterPro" id="IPR041962">
    <property type="entry name" value="BsuBI/PstI_N_sf"/>
</dbReference>
<organism evidence="3 4">
    <name type="scientific">Companilactobacillus nodensis DSM 19682 = JCM 14932 = NBRC 107160</name>
    <dbReference type="NCBI Taxonomy" id="1423775"/>
    <lineage>
        <taxon>Bacteria</taxon>
        <taxon>Bacillati</taxon>
        <taxon>Bacillota</taxon>
        <taxon>Bacilli</taxon>
        <taxon>Lactobacillales</taxon>
        <taxon>Lactobacillaceae</taxon>
        <taxon>Companilactobacillus</taxon>
    </lineage>
</organism>
<gene>
    <name evidence="3" type="ORF">FD03_GL000840</name>
</gene>
<dbReference type="RefSeq" id="WP_025023428.1">
    <property type="nucleotide sequence ID" value="NZ_AZDZ01000001.1"/>
</dbReference>
<feature type="domain" description="BsuBI/PstI restriction endonuclease HTH" evidence="2">
    <location>
        <begin position="2"/>
        <end position="135"/>
    </location>
</feature>
<feature type="domain" description="BsuBI/PstI restriction endonuclease" evidence="1">
    <location>
        <begin position="151"/>
        <end position="299"/>
    </location>
</feature>
<dbReference type="InterPro" id="IPR041454">
    <property type="entry name" value="BsuBI/PstI_N"/>
</dbReference>
<dbReference type="AlphaFoldDB" id="A0A0R1KCR1"/>
<proteinExistence type="predicted"/>
<dbReference type="Proteomes" id="UP000051248">
    <property type="component" value="Unassembled WGS sequence"/>
</dbReference>
<name>A0A0R1KCR1_9LACO</name>
<dbReference type="OrthoDB" id="9798907at2"/>
<dbReference type="InterPro" id="IPR009528">
    <property type="entry name" value="Restrct_endonuc_II_BsuBI_C"/>
</dbReference>
<dbReference type="GO" id="GO:0000287">
    <property type="term" value="F:magnesium ion binding"/>
    <property type="evidence" value="ECO:0007669"/>
    <property type="project" value="InterPro"/>
</dbReference>
<evidence type="ECO:0000259" key="1">
    <source>
        <dbReference type="Pfam" id="PF06616"/>
    </source>
</evidence>
<keyword evidence="4" id="KW-1185">Reference proteome</keyword>
<comment type="caution">
    <text evidence="3">The sequence shown here is derived from an EMBL/GenBank/DDBJ whole genome shotgun (WGS) entry which is preliminary data.</text>
</comment>
<dbReference type="Pfam" id="PF06616">
    <property type="entry name" value="BsuBI_PstI_RE"/>
    <property type="match status" value="1"/>
</dbReference>
<evidence type="ECO:0000259" key="2">
    <source>
        <dbReference type="Pfam" id="PF17728"/>
    </source>
</evidence>
<dbReference type="GO" id="GO:0003677">
    <property type="term" value="F:DNA binding"/>
    <property type="evidence" value="ECO:0007669"/>
    <property type="project" value="InterPro"/>
</dbReference>
<dbReference type="Gene3D" id="3.40.1350.80">
    <property type="match status" value="1"/>
</dbReference>
<dbReference type="GO" id="GO:0009307">
    <property type="term" value="P:DNA restriction-modification system"/>
    <property type="evidence" value="ECO:0007669"/>
    <property type="project" value="InterPro"/>
</dbReference>
<dbReference type="GO" id="GO:0009036">
    <property type="term" value="F:type II site-specific deoxyribonuclease activity"/>
    <property type="evidence" value="ECO:0007669"/>
    <property type="project" value="InterPro"/>
</dbReference>
<dbReference type="EMBL" id="AZDZ01000001">
    <property type="protein sequence ID" value="KRK81248.1"/>
    <property type="molecule type" value="Genomic_DNA"/>
</dbReference>
<dbReference type="eggNOG" id="COG0827">
    <property type="taxonomic scope" value="Bacteria"/>
</dbReference>
<evidence type="ECO:0000313" key="4">
    <source>
        <dbReference type="Proteomes" id="UP000051248"/>
    </source>
</evidence>
<dbReference type="PATRIC" id="fig|1423775.4.peg.860"/>